<dbReference type="EMBL" id="JAXOVC010000003">
    <property type="protein sequence ID" value="KAK4503740.1"/>
    <property type="molecule type" value="Genomic_DNA"/>
</dbReference>
<evidence type="ECO:0000259" key="2">
    <source>
        <dbReference type="PROSITE" id="PS50089"/>
    </source>
</evidence>
<keyword evidence="1" id="KW-0479">Metal-binding</keyword>
<dbReference type="PROSITE" id="PS50089">
    <property type="entry name" value="ZF_RING_2"/>
    <property type="match status" value="1"/>
</dbReference>
<reference evidence="3 4" key="1">
    <citation type="journal article" date="2023" name="G3 (Bethesda)">
        <title>A chromosome-level genome assembly of Zasmidium syzygii isolated from banana leaves.</title>
        <authorList>
            <person name="van Westerhoven A.C."/>
            <person name="Mehrabi R."/>
            <person name="Talebi R."/>
            <person name="Steentjes M.B.F."/>
            <person name="Corcolon B."/>
            <person name="Chong P.A."/>
            <person name="Kema G.H.J."/>
            <person name="Seidl M.F."/>
        </authorList>
    </citation>
    <scope>NUCLEOTIDE SEQUENCE [LARGE SCALE GENOMIC DNA]</scope>
    <source>
        <strain evidence="3 4">P124</strain>
    </source>
</reference>
<comment type="caution">
    <text evidence="3">The sequence shown here is derived from an EMBL/GenBank/DDBJ whole genome shotgun (WGS) entry which is preliminary data.</text>
</comment>
<evidence type="ECO:0000313" key="3">
    <source>
        <dbReference type="EMBL" id="KAK4503740.1"/>
    </source>
</evidence>
<accession>A0ABR0ER54</accession>
<dbReference type="InterPro" id="IPR013083">
    <property type="entry name" value="Znf_RING/FYVE/PHD"/>
</dbReference>
<organism evidence="3 4">
    <name type="scientific">Zasmidium cellare</name>
    <name type="common">Wine cellar mold</name>
    <name type="synonym">Racodium cellare</name>
    <dbReference type="NCBI Taxonomy" id="395010"/>
    <lineage>
        <taxon>Eukaryota</taxon>
        <taxon>Fungi</taxon>
        <taxon>Dikarya</taxon>
        <taxon>Ascomycota</taxon>
        <taxon>Pezizomycotina</taxon>
        <taxon>Dothideomycetes</taxon>
        <taxon>Dothideomycetidae</taxon>
        <taxon>Mycosphaerellales</taxon>
        <taxon>Mycosphaerellaceae</taxon>
        <taxon>Zasmidium</taxon>
    </lineage>
</organism>
<sequence length="294" mass="33070">MSSQTANPWTTTMVSVNLFELPSPQQDCPICRLDFVDAVVLPCHADHQFCRSCIVAWLDQNASDPSCPTCRAAYVASVEVPDLNLLQQVQLALRIISLQLPKDRDEPTSMDTLGLEAGVGSFTNGQIRDTATLAARYLAWRDSPQKSQDKPIKGVGFFDAKKLLLHLFVMARLLKAFAAVQHNGFTDIDISDWELIVKYIGKAISSRRGKSQDVATFRRRLRRRIDFDKSTRALEFLAEPWTSTLVDQLLDYVVFVAWKDGKERHVRRHSQKVGKKATKAARHGVVARKGCKLM</sequence>
<evidence type="ECO:0000256" key="1">
    <source>
        <dbReference type="PROSITE-ProRule" id="PRU00175"/>
    </source>
</evidence>
<dbReference type="SMART" id="SM00184">
    <property type="entry name" value="RING"/>
    <property type="match status" value="1"/>
</dbReference>
<dbReference type="Proteomes" id="UP001305779">
    <property type="component" value="Unassembled WGS sequence"/>
</dbReference>
<dbReference type="SUPFAM" id="SSF57850">
    <property type="entry name" value="RING/U-box"/>
    <property type="match status" value="1"/>
</dbReference>
<proteinExistence type="predicted"/>
<gene>
    <name evidence="3" type="ORF">PRZ48_004655</name>
</gene>
<dbReference type="Pfam" id="PF13639">
    <property type="entry name" value="zf-RING_2"/>
    <property type="match status" value="1"/>
</dbReference>
<keyword evidence="1" id="KW-0863">Zinc-finger</keyword>
<protein>
    <recommendedName>
        <fullName evidence="2">RING-type domain-containing protein</fullName>
    </recommendedName>
</protein>
<evidence type="ECO:0000313" key="4">
    <source>
        <dbReference type="Proteomes" id="UP001305779"/>
    </source>
</evidence>
<feature type="domain" description="RING-type" evidence="2">
    <location>
        <begin position="28"/>
        <end position="71"/>
    </location>
</feature>
<name>A0ABR0ER54_ZASCE</name>
<dbReference type="InterPro" id="IPR001841">
    <property type="entry name" value="Znf_RING"/>
</dbReference>
<keyword evidence="4" id="KW-1185">Reference proteome</keyword>
<dbReference type="Gene3D" id="3.30.40.10">
    <property type="entry name" value="Zinc/RING finger domain, C3HC4 (zinc finger)"/>
    <property type="match status" value="1"/>
</dbReference>
<keyword evidence="1" id="KW-0862">Zinc</keyword>